<keyword evidence="12 14" id="KW-0503">Monooxygenase</keyword>
<evidence type="ECO:0000256" key="12">
    <source>
        <dbReference type="ARBA" id="ARBA00023033"/>
    </source>
</evidence>
<dbReference type="OrthoDB" id="6511124at2759"/>
<evidence type="ECO:0000256" key="2">
    <source>
        <dbReference type="ARBA" id="ARBA00004174"/>
    </source>
</evidence>
<comment type="subcellular location">
    <subcellularLocation>
        <location evidence="3">Endoplasmic reticulum membrane</location>
        <topology evidence="3">Peripheral membrane protein</topology>
    </subcellularLocation>
    <subcellularLocation>
        <location evidence="2">Microsome membrane</location>
        <topology evidence="2">Peripheral membrane protein</topology>
    </subcellularLocation>
</comment>
<dbReference type="GO" id="GO:0020037">
    <property type="term" value="F:heme binding"/>
    <property type="evidence" value="ECO:0007669"/>
    <property type="project" value="InterPro"/>
</dbReference>
<evidence type="ECO:0000256" key="9">
    <source>
        <dbReference type="ARBA" id="ARBA00022848"/>
    </source>
</evidence>
<protein>
    <recommendedName>
        <fullName evidence="5">unspecific monooxygenase</fullName>
        <ecNumber evidence="5">1.14.14.1</ecNumber>
    </recommendedName>
</protein>
<gene>
    <name evidence="15" type="ORF">ONB1V03_LOCUS2472</name>
</gene>
<dbReference type="InterPro" id="IPR001128">
    <property type="entry name" value="Cyt_P450"/>
</dbReference>
<evidence type="ECO:0000256" key="8">
    <source>
        <dbReference type="ARBA" id="ARBA00022824"/>
    </source>
</evidence>
<dbReference type="PANTHER" id="PTHR24289:SF21">
    <property type="entry name" value="CYTOCHROME P450 1A"/>
    <property type="match status" value="1"/>
</dbReference>
<feature type="binding site" description="axial binding residue" evidence="13">
    <location>
        <position position="306"/>
    </location>
    <ligand>
        <name>heme</name>
        <dbReference type="ChEBI" id="CHEBI:30413"/>
    </ligand>
    <ligandPart>
        <name>Fe</name>
        <dbReference type="ChEBI" id="CHEBI:18248"/>
    </ligandPart>
</feature>
<keyword evidence="7 13" id="KW-0479">Metal-binding</keyword>
<reference evidence="15" key="1">
    <citation type="submission" date="2020-11" db="EMBL/GenBank/DDBJ databases">
        <authorList>
            <person name="Tran Van P."/>
        </authorList>
    </citation>
    <scope>NUCLEOTIDE SEQUENCE</scope>
</reference>
<dbReference type="GO" id="GO:0042446">
    <property type="term" value="P:hormone biosynthetic process"/>
    <property type="evidence" value="ECO:0007669"/>
    <property type="project" value="TreeGrafter"/>
</dbReference>
<evidence type="ECO:0000256" key="10">
    <source>
        <dbReference type="ARBA" id="ARBA00023002"/>
    </source>
</evidence>
<dbReference type="EMBL" id="CAJPVJ010000576">
    <property type="protein sequence ID" value="CAG2162884.1"/>
    <property type="molecule type" value="Genomic_DNA"/>
</dbReference>
<evidence type="ECO:0000256" key="13">
    <source>
        <dbReference type="PIRSR" id="PIRSR602401-1"/>
    </source>
</evidence>
<dbReference type="Proteomes" id="UP000728032">
    <property type="component" value="Unassembled WGS sequence"/>
</dbReference>
<evidence type="ECO:0000313" key="16">
    <source>
        <dbReference type="Proteomes" id="UP000728032"/>
    </source>
</evidence>
<feature type="non-terminal residue" evidence="15">
    <location>
        <position position="326"/>
    </location>
</feature>
<keyword evidence="11 13" id="KW-0408">Iron</keyword>
<evidence type="ECO:0000256" key="5">
    <source>
        <dbReference type="ARBA" id="ARBA00012109"/>
    </source>
</evidence>
<dbReference type="GO" id="GO:0005789">
    <property type="term" value="C:endoplasmic reticulum membrane"/>
    <property type="evidence" value="ECO:0007669"/>
    <property type="project" value="UniProtKB-SubCell"/>
</dbReference>
<keyword evidence="16" id="KW-1185">Reference proteome</keyword>
<proteinExistence type="inferred from homology"/>
<evidence type="ECO:0000313" key="15">
    <source>
        <dbReference type="EMBL" id="CAD7640281.1"/>
    </source>
</evidence>
<keyword evidence="8" id="KW-0256">Endoplasmic reticulum</keyword>
<keyword evidence="6 13" id="KW-0349">Heme</keyword>
<organism evidence="15">
    <name type="scientific">Oppiella nova</name>
    <dbReference type="NCBI Taxonomy" id="334625"/>
    <lineage>
        <taxon>Eukaryota</taxon>
        <taxon>Metazoa</taxon>
        <taxon>Ecdysozoa</taxon>
        <taxon>Arthropoda</taxon>
        <taxon>Chelicerata</taxon>
        <taxon>Arachnida</taxon>
        <taxon>Acari</taxon>
        <taxon>Acariformes</taxon>
        <taxon>Sarcoptiformes</taxon>
        <taxon>Oribatida</taxon>
        <taxon>Brachypylina</taxon>
        <taxon>Oppioidea</taxon>
        <taxon>Oppiidae</taxon>
        <taxon>Oppiella</taxon>
    </lineage>
</organism>
<dbReference type="PROSITE" id="PS00086">
    <property type="entry name" value="CYTOCHROME_P450"/>
    <property type="match status" value="1"/>
</dbReference>
<keyword evidence="10 14" id="KW-0560">Oxidoreductase</keyword>
<keyword evidence="9" id="KW-0492">Microsome</keyword>
<evidence type="ECO:0000256" key="7">
    <source>
        <dbReference type="ARBA" id="ARBA00022723"/>
    </source>
</evidence>
<dbReference type="EMBL" id="OC915401">
    <property type="protein sequence ID" value="CAD7640281.1"/>
    <property type="molecule type" value="Genomic_DNA"/>
</dbReference>
<comment type="cofactor">
    <cofactor evidence="1 13">
        <name>heme</name>
        <dbReference type="ChEBI" id="CHEBI:30413"/>
    </cofactor>
</comment>
<dbReference type="SUPFAM" id="SSF48264">
    <property type="entry name" value="Cytochrome P450"/>
    <property type="match status" value="1"/>
</dbReference>
<evidence type="ECO:0000256" key="6">
    <source>
        <dbReference type="ARBA" id="ARBA00022617"/>
    </source>
</evidence>
<dbReference type="PRINTS" id="PR00385">
    <property type="entry name" value="P450"/>
</dbReference>
<evidence type="ECO:0000256" key="11">
    <source>
        <dbReference type="ARBA" id="ARBA00023004"/>
    </source>
</evidence>
<evidence type="ECO:0000256" key="3">
    <source>
        <dbReference type="ARBA" id="ARBA00004406"/>
    </source>
</evidence>
<dbReference type="PANTHER" id="PTHR24289">
    <property type="entry name" value="STEROID 17-ALPHA-HYDROXYLASE/17,20 LYASE"/>
    <property type="match status" value="1"/>
</dbReference>
<dbReference type="Gene3D" id="1.10.630.10">
    <property type="entry name" value="Cytochrome P450"/>
    <property type="match status" value="2"/>
</dbReference>
<dbReference type="Pfam" id="PF00067">
    <property type="entry name" value="p450"/>
    <property type="match status" value="1"/>
</dbReference>
<evidence type="ECO:0000256" key="1">
    <source>
        <dbReference type="ARBA" id="ARBA00001971"/>
    </source>
</evidence>
<dbReference type="GO" id="GO:0004508">
    <property type="term" value="F:steroid 17-alpha-monooxygenase activity"/>
    <property type="evidence" value="ECO:0007669"/>
    <property type="project" value="TreeGrafter"/>
</dbReference>
<dbReference type="EC" id="1.14.14.1" evidence="5"/>
<dbReference type="InterPro" id="IPR036396">
    <property type="entry name" value="Cyt_P450_sf"/>
</dbReference>
<feature type="non-terminal residue" evidence="15">
    <location>
        <position position="1"/>
    </location>
</feature>
<dbReference type="InterPro" id="IPR017972">
    <property type="entry name" value="Cyt_P450_CS"/>
</dbReference>
<dbReference type="InterPro" id="IPR002401">
    <property type="entry name" value="Cyt_P450_E_grp-I"/>
</dbReference>
<dbReference type="GO" id="GO:0042448">
    <property type="term" value="P:progesterone metabolic process"/>
    <property type="evidence" value="ECO:0007669"/>
    <property type="project" value="TreeGrafter"/>
</dbReference>
<dbReference type="PRINTS" id="PR00463">
    <property type="entry name" value="EP450I"/>
</dbReference>
<evidence type="ECO:0000256" key="4">
    <source>
        <dbReference type="ARBA" id="ARBA00010617"/>
    </source>
</evidence>
<sequence length="326" mass="37891">IIKLHKIYGPVITVWIGPFPFVFIGDPDLAREAFGKWELAGRPESQIGNIEICKKFDEQNLQKFKYCSTDFLEEQGNRIYLHEFIPVLRLFMKNPLDLFKGYFKEMIDYTKNIYKKHENTYDKDINRDFCDVLIATKLDASNKDRESAQYYTDENLTSVMVELFLTAVETSSTTFQWMILLMAHYPGIQQKLRDDISGKLNDRIATISDKGHLDNVMAFIYETLRYRNAAPLGLFHCAIQSTRLSDKYSIPEKTCVIGHQGYILTDEKHWTNADEFNPERFLNIHGKFDTLKPPAYIPFGTGRRICPGEQLAINNLFLILMLIQKQ</sequence>
<comment type="similarity">
    <text evidence="4 14">Belongs to the cytochrome P450 family.</text>
</comment>
<name>A0A7R9LEK2_9ACAR</name>
<dbReference type="AlphaFoldDB" id="A0A7R9LEK2"/>
<evidence type="ECO:0000256" key="14">
    <source>
        <dbReference type="RuleBase" id="RU000461"/>
    </source>
</evidence>
<accession>A0A7R9LEK2</accession>
<dbReference type="GO" id="GO:0005506">
    <property type="term" value="F:iron ion binding"/>
    <property type="evidence" value="ECO:0007669"/>
    <property type="project" value="InterPro"/>
</dbReference>